<sequence length="337" mass="37023">MNAPQTNDTAADGAATEAIAADSGRRALTRREQKEAYENNKLFKRIARQVGQAIGDYNMIEAGDKVMVCLSGGKDSYAMLDVLLRLRERAPIDFDIVAVNLDQKQPGFPEHVLPEYLTQIGVPFHIENQDTYSIVKRLVPEGKTTCSLCSRLRRGILYRVAGELGATKIALGHHRDDILQTLLLNMFYGGKLKGMPPKLQSDDGRNVVIRPLAYVKETDLEKYAELREFPIIPCNLCGSQPNLKRAEMKALIREWDKRFPGRVDNMFSALANVVPSHLMDTGLFPFASLRATGVADPLGDIAFDEEPCASGDATGDAAGNTTSGAARPISIVQFDDL</sequence>
<comment type="similarity">
    <text evidence="13">Belongs to the TtcA family.</text>
</comment>
<dbReference type="CDD" id="cd24138">
    <property type="entry name" value="TtcA-like"/>
    <property type="match status" value="1"/>
</dbReference>
<feature type="binding site" evidence="13">
    <location>
        <position position="149"/>
    </location>
    <ligand>
        <name>[4Fe-4S] cluster</name>
        <dbReference type="ChEBI" id="CHEBI:49883"/>
    </ligand>
</feature>
<dbReference type="EC" id="2.8.1.-" evidence="13"/>
<evidence type="ECO:0000313" key="15">
    <source>
        <dbReference type="EMBL" id="MDN7798753.1"/>
    </source>
</evidence>
<evidence type="ECO:0000256" key="10">
    <source>
        <dbReference type="ARBA" id="ARBA00022884"/>
    </source>
</evidence>
<comment type="miscellaneous">
    <text evidence="13">The thiolation reaction likely consists of two steps: a first activation step by ATP to form an adenylated intermediate of the target base of tRNA, and a second nucleophilic substitution step of the sulfur (S) atom supplied by the hydrosulfide attached to the Fe-S cluster.</text>
</comment>
<dbReference type="GO" id="GO:0005737">
    <property type="term" value="C:cytoplasm"/>
    <property type="evidence" value="ECO:0007669"/>
    <property type="project" value="UniProtKB-SubCell"/>
</dbReference>
<dbReference type="GO" id="GO:0005524">
    <property type="term" value="F:ATP binding"/>
    <property type="evidence" value="ECO:0007669"/>
    <property type="project" value="UniProtKB-UniRule"/>
</dbReference>
<feature type="binding site" evidence="13">
    <location>
        <position position="146"/>
    </location>
    <ligand>
        <name>[4Fe-4S] cluster</name>
        <dbReference type="ChEBI" id="CHEBI:49883"/>
    </ligand>
</feature>
<dbReference type="GO" id="GO:0051539">
    <property type="term" value="F:4 iron, 4 sulfur cluster binding"/>
    <property type="evidence" value="ECO:0007669"/>
    <property type="project" value="UniProtKB-UniRule"/>
</dbReference>
<comment type="catalytic activity">
    <reaction evidence="13">
        <text>cytidine(32) in tRNA + S-sulfanyl-L-cysteinyl-[cysteine desulfurase] + AH2 + ATP = 2-thiocytidine(32) in tRNA + L-cysteinyl-[cysteine desulfurase] + A + AMP + diphosphate + H(+)</text>
        <dbReference type="Rhea" id="RHEA:57048"/>
        <dbReference type="Rhea" id="RHEA-COMP:10288"/>
        <dbReference type="Rhea" id="RHEA-COMP:12157"/>
        <dbReference type="Rhea" id="RHEA-COMP:12158"/>
        <dbReference type="Rhea" id="RHEA-COMP:14821"/>
        <dbReference type="ChEBI" id="CHEBI:13193"/>
        <dbReference type="ChEBI" id="CHEBI:15378"/>
        <dbReference type="ChEBI" id="CHEBI:17499"/>
        <dbReference type="ChEBI" id="CHEBI:29950"/>
        <dbReference type="ChEBI" id="CHEBI:30616"/>
        <dbReference type="ChEBI" id="CHEBI:33019"/>
        <dbReference type="ChEBI" id="CHEBI:61963"/>
        <dbReference type="ChEBI" id="CHEBI:82748"/>
        <dbReference type="ChEBI" id="CHEBI:141453"/>
        <dbReference type="ChEBI" id="CHEBI:456215"/>
    </reaction>
</comment>
<keyword evidence="2 13" id="KW-0963">Cytoplasm</keyword>
<gene>
    <name evidence="13 15" type="primary">ttcA</name>
    <name evidence="15" type="ORF">QZM33_27835</name>
</gene>
<dbReference type="AlphaFoldDB" id="A0AAW7TDB4"/>
<dbReference type="Gene3D" id="3.40.50.620">
    <property type="entry name" value="HUPs"/>
    <property type="match status" value="1"/>
</dbReference>
<evidence type="ECO:0000256" key="12">
    <source>
        <dbReference type="ARBA" id="ARBA00023014"/>
    </source>
</evidence>
<comment type="cofactor">
    <cofactor evidence="13">
        <name>[4Fe-4S] cluster</name>
        <dbReference type="ChEBI" id="CHEBI:49883"/>
    </cofactor>
    <text evidence="13">Binds 1 [4Fe-4S] cluster per subunit. The cluster is chelated by three Cys residues, the fourth Fe has a free coordination site that may bind a sulfur atom transferred from the persulfide of IscS.</text>
</comment>
<dbReference type="RefSeq" id="WP_011886221.1">
    <property type="nucleotide sequence ID" value="NZ_CADESV010000004.1"/>
</dbReference>
<dbReference type="GO" id="GO:0000049">
    <property type="term" value="F:tRNA binding"/>
    <property type="evidence" value="ECO:0007669"/>
    <property type="project" value="UniProtKB-KW"/>
</dbReference>
<feature type="short sequence motif" description="PP-loop motif" evidence="13">
    <location>
        <begin position="71"/>
        <end position="76"/>
    </location>
</feature>
<evidence type="ECO:0000256" key="1">
    <source>
        <dbReference type="ARBA" id="ARBA00022485"/>
    </source>
</evidence>
<dbReference type="GO" id="GO:0034227">
    <property type="term" value="P:tRNA thio-modification"/>
    <property type="evidence" value="ECO:0007669"/>
    <property type="project" value="UniProtKB-UniRule"/>
</dbReference>
<dbReference type="NCBIfam" id="NF007972">
    <property type="entry name" value="PRK10696.1"/>
    <property type="match status" value="1"/>
</dbReference>
<keyword evidence="12 13" id="KW-0411">Iron-sulfur</keyword>
<evidence type="ECO:0000313" key="16">
    <source>
        <dbReference type="Proteomes" id="UP001171620"/>
    </source>
</evidence>
<evidence type="ECO:0000256" key="5">
    <source>
        <dbReference type="ARBA" id="ARBA00022694"/>
    </source>
</evidence>
<comment type="cofactor">
    <cofactor evidence="13">
        <name>Mg(2+)</name>
        <dbReference type="ChEBI" id="CHEBI:18420"/>
    </cofactor>
</comment>
<dbReference type="EMBL" id="JAUJRV010000035">
    <property type="protein sequence ID" value="MDN7798753.1"/>
    <property type="molecule type" value="Genomic_DNA"/>
</dbReference>
<keyword evidence="6 13" id="KW-0479">Metal-binding</keyword>
<accession>A0AAW7TDB4</accession>
<keyword evidence="10 13" id="KW-0694">RNA-binding</keyword>
<evidence type="ECO:0000256" key="9">
    <source>
        <dbReference type="ARBA" id="ARBA00022842"/>
    </source>
</evidence>
<dbReference type="PANTHER" id="PTHR43686:SF1">
    <property type="entry name" value="AMINOTRAN_5 DOMAIN-CONTAINING PROTEIN"/>
    <property type="match status" value="1"/>
</dbReference>
<dbReference type="InterPro" id="IPR014729">
    <property type="entry name" value="Rossmann-like_a/b/a_fold"/>
</dbReference>
<dbReference type="HAMAP" id="MF_01850">
    <property type="entry name" value="TtcA"/>
    <property type="match status" value="1"/>
</dbReference>
<reference evidence="15" key="1">
    <citation type="submission" date="2023-07" db="EMBL/GenBank/DDBJ databases">
        <title>A collection of bacterial strains from the Burkholderia cepacia Research Laboratory and Repository.</title>
        <authorList>
            <person name="Lipuma J."/>
            <person name="Spilker T."/>
            <person name="Caverly L."/>
        </authorList>
    </citation>
    <scope>NUCLEOTIDE SEQUENCE</scope>
    <source>
        <strain evidence="15">AU44268</strain>
    </source>
</reference>
<evidence type="ECO:0000256" key="8">
    <source>
        <dbReference type="ARBA" id="ARBA00022840"/>
    </source>
</evidence>
<comment type="subunit">
    <text evidence="13">Homodimer.</text>
</comment>
<dbReference type="Proteomes" id="UP001171620">
    <property type="component" value="Unassembled WGS sequence"/>
</dbReference>
<feature type="binding site" evidence="13">
    <location>
        <position position="237"/>
    </location>
    <ligand>
        <name>[4Fe-4S] cluster</name>
        <dbReference type="ChEBI" id="CHEBI:49883"/>
    </ligand>
</feature>
<dbReference type="PANTHER" id="PTHR43686">
    <property type="entry name" value="SULFURTRANSFERASE-RELATED"/>
    <property type="match status" value="1"/>
</dbReference>
<evidence type="ECO:0000256" key="2">
    <source>
        <dbReference type="ARBA" id="ARBA00022490"/>
    </source>
</evidence>
<keyword evidence="4 13" id="KW-0808">Transferase</keyword>
<protein>
    <recommendedName>
        <fullName evidence="13">tRNA-cytidine(32) 2-sulfurtransferase</fullName>
        <ecNumber evidence="13">2.8.1.-</ecNumber>
    </recommendedName>
    <alternativeName>
        <fullName evidence="13">Two-thiocytidine biosynthesis protein A</fullName>
    </alternativeName>
    <alternativeName>
        <fullName evidence="13">tRNA 2-thiocytidine biosynthesis protein TtcA</fullName>
    </alternativeName>
</protein>
<evidence type="ECO:0000259" key="14">
    <source>
        <dbReference type="Pfam" id="PF01171"/>
    </source>
</evidence>
<keyword evidence="1 13" id="KW-0004">4Fe-4S</keyword>
<proteinExistence type="inferred from homology"/>
<keyword evidence="5 13" id="KW-0819">tRNA processing</keyword>
<comment type="subcellular location">
    <subcellularLocation>
        <location evidence="13">Cytoplasm</location>
    </subcellularLocation>
</comment>
<keyword evidence="11 13" id="KW-0408">Iron</keyword>
<evidence type="ECO:0000256" key="6">
    <source>
        <dbReference type="ARBA" id="ARBA00022723"/>
    </source>
</evidence>
<evidence type="ECO:0000256" key="11">
    <source>
        <dbReference type="ARBA" id="ARBA00023004"/>
    </source>
</evidence>
<evidence type="ECO:0000256" key="3">
    <source>
        <dbReference type="ARBA" id="ARBA00022555"/>
    </source>
</evidence>
<comment type="caution">
    <text evidence="15">The sequence shown here is derived from an EMBL/GenBank/DDBJ whole genome shotgun (WGS) entry which is preliminary data.</text>
</comment>
<evidence type="ECO:0000256" key="13">
    <source>
        <dbReference type="HAMAP-Rule" id="MF_01850"/>
    </source>
</evidence>
<name>A0AAW7TDB4_BURVI</name>
<feature type="domain" description="tRNA(Ile)-lysidine/2-thiocytidine synthase N-terminal" evidence="14">
    <location>
        <begin position="65"/>
        <end position="228"/>
    </location>
</feature>
<evidence type="ECO:0000256" key="4">
    <source>
        <dbReference type="ARBA" id="ARBA00022679"/>
    </source>
</evidence>
<dbReference type="SUPFAM" id="SSF52402">
    <property type="entry name" value="Adenine nucleotide alpha hydrolases-like"/>
    <property type="match status" value="1"/>
</dbReference>
<keyword evidence="9 13" id="KW-0460">Magnesium</keyword>
<dbReference type="InterPro" id="IPR012089">
    <property type="entry name" value="tRNA_Cyd_32_2_STrfase"/>
</dbReference>
<organism evidence="15 16">
    <name type="scientific">Burkholderia vietnamiensis</name>
    <dbReference type="NCBI Taxonomy" id="60552"/>
    <lineage>
        <taxon>Bacteria</taxon>
        <taxon>Pseudomonadati</taxon>
        <taxon>Pseudomonadota</taxon>
        <taxon>Betaproteobacteria</taxon>
        <taxon>Burkholderiales</taxon>
        <taxon>Burkholderiaceae</taxon>
        <taxon>Burkholderia</taxon>
        <taxon>Burkholderia cepacia complex</taxon>
    </lineage>
</organism>
<dbReference type="Pfam" id="PF01171">
    <property type="entry name" value="ATP_bind_3"/>
    <property type="match status" value="1"/>
</dbReference>
<dbReference type="SMR" id="A0AAW7TDB4"/>
<comment type="pathway">
    <text evidence="13">tRNA modification.</text>
</comment>
<comment type="function">
    <text evidence="13">Catalyzes the ATP-dependent 2-thiolation of cytidine in position 32 of tRNA, to form 2-thiocytidine (s(2)C32). The sulfur atoms are provided by the cysteine/cysteine desulfurase (IscS) system.</text>
</comment>
<dbReference type="GO" id="GO:0016783">
    <property type="term" value="F:sulfurtransferase activity"/>
    <property type="evidence" value="ECO:0007669"/>
    <property type="project" value="UniProtKB-UniRule"/>
</dbReference>
<evidence type="ECO:0000256" key="7">
    <source>
        <dbReference type="ARBA" id="ARBA00022741"/>
    </source>
</evidence>
<keyword evidence="3 13" id="KW-0820">tRNA-binding</keyword>
<dbReference type="GO" id="GO:0000287">
    <property type="term" value="F:magnesium ion binding"/>
    <property type="evidence" value="ECO:0007669"/>
    <property type="project" value="UniProtKB-UniRule"/>
</dbReference>
<dbReference type="InterPro" id="IPR011063">
    <property type="entry name" value="TilS/TtcA_N"/>
</dbReference>
<keyword evidence="8 13" id="KW-0067">ATP-binding</keyword>
<keyword evidence="7 13" id="KW-0547">Nucleotide-binding</keyword>